<accession>A0A653DEQ4</accession>
<evidence type="ECO:0000256" key="5">
    <source>
        <dbReference type="ARBA" id="ARBA00035651"/>
    </source>
</evidence>
<feature type="non-terminal residue" evidence="7">
    <location>
        <position position="1"/>
    </location>
</feature>
<comment type="subcellular location">
    <subcellularLocation>
        <location evidence="1">Cell projection</location>
        <location evidence="1">Cilium</location>
        <location evidence="1">Flagellum</location>
    </subcellularLocation>
</comment>
<evidence type="ECO:0000256" key="6">
    <source>
        <dbReference type="SAM" id="MobiDB-lite"/>
    </source>
</evidence>
<comment type="similarity">
    <text evidence="5">Belongs to the ropporin family.</text>
</comment>
<evidence type="ECO:0000256" key="4">
    <source>
        <dbReference type="ARBA" id="ARBA00023273"/>
    </source>
</evidence>
<organism evidence="7 8">
    <name type="scientific">Callosobruchus maculatus</name>
    <name type="common">Southern cowpea weevil</name>
    <name type="synonym">Pulse bruchid</name>
    <dbReference type="NCBI Taxonomy" id="64391"/>
    <lineage>
        <taxon>Eukaryota</taxon>
        <taxon>Metazoa</taxon>
        <taxon>Ecdysozoa</taxon>
        <taxon>Arthropoda</taxon>
        <taxon>Hexapoda</taxon>
        <taxon>Insecta</taxon>
        <taxon>Pterygota</taxon>
        <taxon>Neoptera</taxon>
        <taxon>Endopterygota</taxon>
        <taxon>Coleoptera</taxon>
        <taxon>Polyphaga</taxon>
        <taxon>Cucujiformia</taxon>
        <taxon>Chrysomeloidea</taxon>
        <taxon>Chrysomelidae</taxon>
        <taxon>Bruchinae</taxon>
        <taxon>Bruchini</taxon>
        <taxon>Callosobruchus</taxon>
    </lineage>
</organism>
<evidence type="ECO:0000256" key="1">
    <source>
        <dbReference type="ARBA" id="ARBA00004230"/>
    </source>
</evidence>
<dbReference type="GO" id="GO:0031514">
    <property type="term" value="C:motile cilium"/>
    <property type="evidence" value="ECO:0007669"/>
    <property type="project" value="UniProtKB-SubCell"/>
</dbReference>
<feature type="compositionally biased region" description="Basic and acidic residues" evidence="6">
    <location>
        <begin position="174"/>
        <end position="183"/>
    </location>
</feature>
<proteinExistence type="inferred from homology"/>
<feature type="compositionally biased region" description="Basic and acidic residues" evidence="6">
    <location>
        <begin position="260"/>
        <end position="271"/>
    </location>
</feature>
<dbReference type="PANTHER" id="PTHR14952">
    <property type="entry name" value="ROPPORIN-1-LIKE PROTEIN"/>
    <property type="match status" value="1"/>
</dbReference>
<keyword evidence="3" id="KW-0969">Cilium</keyword>
<feature type="compositionally biased region" description="Basic and acidic residues" evidence="6">
    <location>
        <begin position="299"/>
        <end position="309"/>
    </location>
</feature>
<sequence length="416" mass="47110">FFYRWSTAYFRCLSLNIPPPVKPRLEYPIAKDYCGITPGWLKALLHQLQGSQTLPFKVLWDRWTGACLHHKTLIQILCLGNFDNPNSIPWLKFLGLCAAHLTENLTHTMILICEILTEEPEGGSAMITLEVFLDLYVFLARIDASKDQTLKNIHFTDTMINLWKENDGEVDKFEDNASTEKRNNVSGASSLEKSENCRYPQELSEDNNIGEESEESSNREQKESSKENDNEHTEDKSKSSIRSGEKEELQESQASEQEQEEHMVKSTEDKLPSNIQEEDSTKQEPVSSDIQDYMNKDSVTSKENAKLSEDAGSMGNSLKSDVKSKNSENSVSADPVLKMEGSLDQSFEKMESKNHTEVSYEEIHIDAIPGIGPAVPEELIQAVCEYMEKMAATQRGMVMPRNITNYNCPPLEVLDY</sequence>
<evidence type="ECO:0000313" key="8">
    <source>
        <dbReference type="Proteomes" id="UP000410492"/>
    </source>
</evidence>
<feature type="region of interest" description="Disordered" evidence="6">
    <location>
        <begin position="174"/>
        <end position="332"/>
    </location>
</feature>
<keyword evidence="2" id="KW-0282">Flagellum</keyword>
<evidence type="ECO:0000256" key="2">
    <source>
        <dbReference type="ARBA" id="ARBA00022846"/>
    </source>
</evidence>
<gene>
    <name evidence="7" type="ORF">CALMAC_LOCUS16495</name>
</gene>
<keyword evidence="8" id="KW-1185">Reference proteome</keyword>
<keyword evidence="4" id="KW-0966">Cell projection</keyword>
<evidence type="ECO:0000313" key="7">
    <source>
        <dbReference type="EMBL" id="VEN58031.1"/>
    </source>
</evidence>
<dbReference type="OrthoDB" id="10067602at2759"/>
<dbReference type="EMBL" id="CAACVG010011420">
    <property type="protein sequence ID" value="VEN58031.1"/>
    <property type="molecule type" value="Genomic_DNA"/>
</dbReference>
<dbReference type="AlphaFoldDB" id="A0A653DEQ4"/>
<feature type="compositionally biased region" description="Acidic residues" evidence="6">
    <location>
        <begin position="203"/>
        <end position="215"/>
    </location>
</feature>
<dbReference type="PANTHER" id="PTHR14952:SF9">
    <property type="entry name" value="EF-HAND DOMAIN-CONTAINING PROTEIN"/>
    <property type="match status" value="1"/>
</dbReference>
<dbReference type="Proteomes" id="UP000410492">
    <property type="component" value="Unassembled WGS sequence"/>
</dbReference>
<feature type="compositionally biased region" description="Basic and acidic residues" evidence="6">
    <location>
        <begin position="216"/>
        <end position="249"/>
    </location>
</feature>
<name>A0A653DEQ4_CALMS</name>
<reference evidence="7 8" key="1">
    <citation type="submission" date="2019-01" db="EMBL/GenBank/DDBJ databases">
        <authorList>
            <person name="Sayadi A."/>
        </authorList>
    </citation>
    <scope>NUCLEOTIDE SEQUENCE [LARGE SCALE GENOMIC DNA]</scope>
</reference>
<protein>
    <submittedName>
        <fullName evidence="7">Uncharacterized protein</fullName>
    </submittedName>
</protein>
<evidence type="ECO:0000256" key="3">
    <source>
        <dbReference type="ARBA" id="ARBA00023069"/>
    </source>
</evidence>